<feature type="signal peptide" evidence="2">
    <location>
        <begin position="1"/>
        <end position="22"/>
    </location>
</feature>
<dbReference type="PROSITE" id="PS00018">
    <property type="entry name" value="EF_HAND_1"/>
    <property type="match status" value="2"/>
</dbReference>
<dbReference type="SUPFAM" id="SSF47473">
    <property type="entry name" value="EF-hand"/>
    <property type="match status" value="1"/>
</dbReference>
<dbReference type="InterPro" id="IPR011992">
    <property type="entry name" value="EF-hand-dom_pair"/>
</dbReference>
<dbReference type="Gene3D" id="1.10.238.10">
    <property type="entry name" value="EF-hand"/>
    <property type="match status" value="1"/>
</dbReference>
<feature type="domain" description="EF-hand" evidence="3">
    <location>
        <begin position="108"/>
        <end position="143"/>
    </location>
</feature>
<evidence type="ECO:0000313" key="5">
    <source>
        <dbReference type="Proteomes" id="UP000306441"/>
    </source>
</evidence>
<comment type="caution">
    <text evidence="4">The sequence shown here is derived from an EMBL/GenBank/DDBJ whole genome shotgun (WGS) entry which is preliminary data.</text>
</comment>
<reference evidence="4 5" key="1">
    <citation type="submission" date="2019-04" db="EMBL/GenBank/DDBJ databases">
        <title>Mesorhizobium composti sp. nov., isolated from compost.</title>
        <authorList>
            <person name="Lin S.-Y."/>
            <person name="Hameed A."/>
            <person name="Hsieh Y.-T."/>
            <person name="Young C.-C."/>
        </authorList>
    </citation>
    <scope>NUCLEOTIDE SEQUENCE [LARGE SCALE GENOMIC DNA]</scope>
    <source>
        <strain evidence="4 5">CC-YTH430</strain>
    </source>
</reference>
<keyword evidence="2" id="KW-0732">Signal</keyword>
<feature type="compositionally biased region" description="Basic and acidic residues" evidence="1">
    <location>
        <begin position="113"/>
        <end position="135"/>
    </location>
</feature>
<name>A0ABY2QCW0_9HYPH</name>
<gene>
    <name evidence="4" type="ORF">E6C48_01880</name>
</gene>
<dbReference type="RefSeq" id="WP_136353398.1">
    <property type="nucleotide sequence ID" value="NZ_SSNY01000001.1"/>
</dbReference>
<dbReference type="PROSITE" id="PS50222">
    <property type="entry name" value="EF_HAND_2"/>
    <property type="match status" value="2"/>
</dbReference>
<dbReference type="Pfam" id="PF13202">
    <property type="entry name" value="EF-hand_5"/>
    <property type="match status" value="3"/>
</dbReference>
<evidence type="ECO:0000313" key="4">
    <source>
        <dbReference type="EMBL" id="THF59824.1"/>
    </source>
</evidence>
<protein>
    <submittedName>
        <fullName evidence="4">Calcium-binding protein</fullName>
    </submittedName>
</protein>
<sequence>MKRLAASVIILTAISSVGYTYAQGEDQSDVVQEKAETSKDAKVFKRGPVDLAQFSKMDELKAADANGDGTLSRDEIENMVMKRMVERMANRAERRLDVNGDGKVTLDEIQKQKEKEFAALDRNDDGKLDRKELRAGHHGKKHDRHGKHGQHHKPMHKQN</sequence>
<keyword evidence="5" id="KW-1185">Reference proteome</keyword>
<feature type="domain" description="EF-hand" evidence="3">
    <location>
        <begin position="61"/>
        <end position="86"/>
    </location>
</feature>
<proteinExistence type="predicted"/>
<feature type="chain" id="PRO_5046328407" evidence="2">
    <location>
        <begin position="23"/>
        <end position="159"/>
    </location>
</feature>
<dbReference type="EMBL" id="SSNY01000001">
    <property type="protein sequence ID" value="THF59824.1"/>
    <property type="molecule type" value="Genomic_DNA"/>
</dbReference>
<dbReference type="InterPro" id="IPR018247">
    <property type="entry name" value="EF_Hand_1_Ca_BS"/>
</dbReference>
<evidence type="ECO:0000259" key="3">
    <source>
        <dbReference type="PROSITE" id="PS50222"/>
    </source>
</evidence>
<dbReference type="Proteomes" id="UP000306441">
    <property type="component" value="Unassembled WGS sequence"/>
</dbReference>
<dbReference type="InterPro" id="IPR002048">
    <property type="entry name" value="EF_hand_dom"/>
</dbReference>
<feature type="region of interest" description="Disordered" evidence="1">
    <location>
        <begin position="113"/>
        <end position="159"/>
    </location>
</feature>
<feature type="compositionally biased region" description="Basic residues" evidence="1">
    <location>
        <begin position="136"/>
        <end position="159"/>
    </location>
</feature>
<evidence type="ECO:0000256" key="1">
    <source>
        <dbReference type="SAM" id="MobiDB-lite"/>
    </source>
</evidence>
<organism evidence="4 5">
    <name type="scientific">Ollibium composti</name>
    <dbReference type="NCBI Taxonomy" id="2675109"/>
    <lineage>
        <taxon>Bacteria</taxon>
        <taxon>Pseudomonadati</taxon>
        <taxon>Pseudomonadota</taxon>
        <taxon>Alphaproteobacteria</taxon>
        <taxon>Hyphomicrobiales</taxon>
        <taxon>Phyllobacteriaceae</taxon>
        <taxon>Ollibium</taxon>
    </lineage>
</organism>
<evidence type="ECO:0000256" key="2">
    <source>
        <dbReference type="SAM" id="SignalP"/>
    </source>
</evidence>
<accession>A0ABY2QCW0</accession>